<dbReference type="InterPro" id="IPR011234">
    <property type="entry name" value="Fumarylacetoacetase-like_C"/>
</dbReference>
<evidence type="ECO:0000256" key="1">
    <source>
        <dbReference type="ARBA" id="ARBA00022723"/>
    </source>
</evidence>
<reference evidence="3 4" key="1">
    <citation type="submission" date="2017-01" db="EMBL/GenBank/DDBJ databases">
        <authorList>
            <person name="Mah S.A."/>
            <person name="Swanson W.J."/>
            <person name="Moy G.W."/>
            <person name="Vacquier V.D."/>
        </authorList>
    </citation>
    <scope>NUCLEOTIDE SEQUENCE [LARGE SCALE GENOMIC DNA]</scope>
    <source>
        <strain evidence="3 4">DSM 11589</strain>
    </source>
</reference>
<evidence type="ECO:0000313" key="3">
    <source>
        <dbReference type="EMBL" id="SIS96396.1"/>
    </source>
</evidence>
<dbReference type="SUPFAM" id="SSF56529">
    <property type="entry name" value="FAH"/>
    <property type="match status" value="1"/>
</dbReference>
<dbReference type="RefSeq" id="WP_076400991.1">
    <property type="nucleotide sequence ID" value="NZ_FTOA01000005.1"/>
</dbReference>
<protein>
    <submittedName>
        <fullName evidence="3">5-oxopent-3-ene-1,2,5-tricarboxylate decarboxylase / 2-hydroxyhepta-2,4-diene-1,7-dioate isomerase</fullName>
    </submittedName>
</protein>
<gene>
    <name evidence="3" type="ORF">SAMN05421779_10545</name>
</gene>
<dbReference type="PANTHER" id="PTHR11820:SF114">
    <property type="entry name" value="4-HYDROXYPHENYLACETATE CATABOLISM PROTEIN"/>
    <property type="match status" value="1"/>
</dbReference>
<dbReference type="Proteomes" id="UP000185678">
    <property type="component" value="Unassembled WGS sequence"/>
</dbReference>
<dbReference type="PANTHER" id="PTHR11820">
    <property type="entry name" value="ACYLPYRUVASE"/>
    <property type="match status" value="1"/>
</dbReference>
<keyword evidence="3" id="KW-0413">Isomerase</keyword>
<dbReference type="STRING" id="80876.SAMN05421779_10545"/>
<name>A0A1N7NDM7_9PROT</name>
<evidence type="ECO:0000313" key="4">
    <source>
        <dbReference type="Proteomes" id="UP000185678"/>
    </source>
</evidence>
<feature type="domain" description="Fumarylacetoacetase-like C-terminal" evidence="2">
    <location>
        <begin position="49"/>
        <end position="251"/>
    </location>
</feature>
<keyword evidence="4" id="KW-1185">Reference proteome</keyword>
<dbReference type="EMBL" id="FTOA01000005">
    <property type="protein sequence ID" value="SIS96396.1"/>
    <property type="molecule type" value="Genomic_DNA"/>
</dbReference>
<proteinExistence type="predicted"/>
<dbReference type="GO" id="GO:0046872">
    <property type="term" value="F:metal ion binding"/>
    <property type="evidence" value="ECO:0007669"/>
    <property type="project" value="UniProtKB-KW"/>
</dbReference>
<accession>A0A1N7NDM7</accession>
<dbReference type="Gene3D" id="3.90.850.10">
    <property type="entry name" value="Fumarylacetoacetase-like, C-terminal domain"/>
    <property type="match status" value="1"/>
</dbReference>
<evidence type="ECO:0000259" key="2">
    <source>
        <dbReference type="Pfam" id="PF01557"/>
    </source>
</evidence>
<dbReference type="AlphaFoldDB" id="A0A1N7NDM7"/>
<keyword evidence="1" id="KW-0479">Metal-binding</keyword>
<dbReference type="InterPro" id="IPR036663">
    <property type="entry name" value="Fumarylacetoacetase_C_sf"/>
</dbReference>
<dbReference type="Pfam" id="PF01557">
    <property type="entry name" value="FAA_hydrolase"/>
    <property type="match status" value="1"/>
</dbReference>
<dbReference type="GO" id="GO:0016853">
    <property type="term" value="F:isomerase activity"/>
    <property type="evidence" value="ECO:0007669"/>
    <property type="project" value="UniProtKB-KW"/>
</dbReference>
<sequence length="256" mass="26774">MRTARISLPGQTAPLCAAVSADGLSLDLGGQQIPLTDGSFAPAVTGWIYGPLLNETATVERFGPALTQPPYAAPPTVPVMYFKPKNTHRGHGSVITLPPYADSVELGASIGAVMGHQVARASANTAMSAVAGYTIVLDLSQPNPSVYRPPVQEKCFDGACPVGPWVVSADQIADPHTLEIRTFVNDVLMASRTLSDLVRPLPTLIADVTDFMALSGGDVLTLGYPVGAVPTARRGDRIRIEVDGLGALECSLAEAE</sequence>
<organism evidence="3 4">
    <name type="scientific">Insolitispirillum peregrinum</name>
    <dbReference type="NCBI Taxonomy" id="80876"/>
    <lineage>
        <taxon>Bacteria</taxon>
        <taxon>Pseudomonadati</taxon>
        <taxon>Pseudomonadota</taxon>
        <taxon>Alphaproteobacteria</taxon>
        <taxon>Rhodospirillales</taxon>
        <taxon>Novispirillaceae</taxon>
        <taxon>Insolitispirillum</taxon>
    </lineage>
</organism>
<dbReference type="OrthoDB" id="9805307at2"/>